<feature type="non-terminal residue" evidence="2">
    <location>
        <position position="1"/>
    </location>
</feature>
<dbReference type="InterPro" id="IPR008727">
    <property type="entry name" value="PAAR_motif"/>
</dbReference>
<dbReference type="SUPFAM" id="SSF103088">
    <property type="entry name" value="OmpA-like"/>
    <property type="match status" value="1"/>
</dbReference>
<dbReference type="HOGENOM" id="CLU_562143_0_0_1"/>
<dbReference type="InterPro" id="IPR036737">
    <property type="entry name" value="OmpA-like_sf"/>
</dbReference>
<dbReference type="CDD" id="cd11007">
    <property type="entry name" value="M35_like_1"/>
    <property type="match status" value="1"/>
</dbReference>
<evidence type="ECO:0000313" key="4">
    <source>
        <dbReference type="Proteomes" id="UP000002051"/>
    </source>
</evidence>
<evidence type="ECO:0000259" key="1">
    <source>
        <dbReference type="SMART" id="SM01351"/>
    </source>
</evidence>
<accession>A0A072TDF1</accession>
<dbReference type="Pfam" id="PF05488">
    <property type="entry name" value="PAAR_motif"/>
    <property type="match status" value="1"/>
</dbReference>
<reference evidence="3" key="3">
    <citation type="submission" date="2015-06" db="UniProtKB">
        <authorList>
            <consortium name="EnsemblPlants"/>
        </authorList>
    </citation>
    <scope>IDENTIFICATION</scope>
    <source>
        <strain evidence="3">cv. Jemalong A17</strain>
    </source>
</reference>
<dbReference type="EnsemblPlants" id="KEH15397">
    <property type="protein sequence ID" value="KEH15397"/>
    <property type="gene ID" value="MTR_1169s0010"/>
</dbReference>
<protein>
    <submittedName>
        <fullName evidence="2">OmpA family protein</fullName>
    </submittedName>
</protein>
<reference evidence="2 4" key="2">
    <citation type="journal article" date="2014" name="BMC Genomics">
        <title>An improved genome release (version Mt4.0) for the model legume Medicago truncatula.</title>
        <authorList>
            <person name="Tang H."/>
            <person name="Krishnakumar V."/>
            <person name="Bidwell S."/>
            <person name="Rosen B."/>
            <person name="Chan A."/>
            <person name="Zhou S."/>
            <person name="Gentzbittel L."/>
            <person name="Childs K.L."/>
            <person name="Yandell M."/>
            <person name="Gundlach H."/>
            <person name="Mayer K.F."/>
            <person name="Schwartz D.C."/>
            <person name="Town C.D."/>
        </authorList>
    </citation>
    <scope>GENOME REANNOTATION</scope>
    <source>
        <strain evidence="2">A17</strain>
        <strain evidence="3 4">cv. Jemalong A17</strain>
    </source>
</reference>
<proteinExistence type="predicted"/>
<evidence type="ECO:0000313" key="2">
    <source>
        <dbReference type="EMBL" id="KEH15397.1"/>
    </source>
</evidence>
<dbReference type="InterPro" id="IPR034108">
    <property type="entry name" value="Pept_M35-like_proteobacteria"/>
</dbReference>
<name>A0A072TDF1_MEDTR</name>
<organism evidence="2 4">
    <name type="scientific">Medicago truncatula</name>
    <name type="common">Barrel medic</name>
    <name type="synonym">Medicago tribuloides</name>
    <dbReference type="NCBI Taxonomy" id="3880"/>
    <lineage>
        <taxon>Eukaryota</taxon>
        <taxon>Viridiplantae</taxon>
        <taxon>Streptophyta</taxon>
        <taxon>Embryophyta</taxon>
        <taxon>Tracheophyta</taxon>
        <taxon>Spermatophyta</taxon>
        <taxon>Magnoliopsida</taxon>
        <taxon>eudicotyledons</taxon>
        <taxon>Gunneridae</taxon>
        <taxon>Pentapetalae</taxon>
        <taxon>rosids</taxon>
        <taxon>fabids</taxon>
        <taxon>Fabales</taxon>
        <taxon>Fabaceae</taxon>
        <taxon>Papilionoideae</taxon>
        <taxon>50 kb inversion clade</taxon>
        <taxon>NPAAA clade</taxon>
        <taxon>Hologalegina</taxon>
        <taxon>IRL clade</taxon>
        <taxon>Trifolieae</taxon>
        <taxon>Medicago</taxon>
    </lineage>
</organism>
<dbReference type="GO" id="GO:0004222">
    <property type="term" value="F:metalloendopeptidase activity"/>
    <property type="evidence" value="ECO:0007669"/>
    <property type="project" value="InterPro"/>
</dbReference>
<dbReference type="SUPFAM" id="SSF55486">
    <property type="entry name" value="Metalloproteases ('zincins'), catalytic domain"/>
    <property type="match status" value="1"/>
</dbReference>
<reference evidence="2 4" key="1">
    <citation type="journal article" date="2011" name="Nature">
        <title>The Medicago genome provides insight into the evolution of rhizobial symbioses.</title>
        <authorList>
            <person name="Young N.D."/>
            <person name="Debelle F."/>
            <person name="Oldroyd G.E."/>
            <person name="Geurts R."/>
            <person name="Cannon S.B."/>
            <person name="Udvardi M.K."/>
            <person name="Benedito V.A."/>
            <person name="Mayer K.F."/>
            <person name="Gouzy J."/>
            <person name="Schoof H."/>
            <person name="Van de Peer Y."/>
            <person name="Proost S."/>
            <person name="Cook D.R."/>
            <person name="Meyers B.C."/>
            <person name="Spannagl M."/>
            <person name="Cheung F."/>
            <person name="De Mita S."/>
            <person name="Krishnakumar V."/>
            <person name="Gundlach H."/>
            <person name="Zhou S."/>
            <person name="Mudge J."/>
            <person name="Bharti A.K."/>
            <person name="Murray J.D."/>
            <person name="Naoumkina M.A."/>
            <person name="Rosen B."/>
            <person name="Silverstein K.A."/>
            <person name="Tang H."/>
            <person name="Rombauts S."/>
            <person name="Zhao P.X."/>
            <person name="Zhou P."/>
            <person name="Barbe V."/>
            <person name="Bardou P."/>
            <person name="Bechner M."/>
            <person name="Bellec A."/>
            <person name="Berger A."/>
            <person name="Berges H."/>
            <person name="Bidwell S."/>
            <person name="Bisseling T."/>
            <person name="Choisne N."/>
            <person name="Couloux A."/>
            <person name="Denny R."/>
            <person name="Deshpande S."/>
            <person name="Dai X."/>
            <person name="Doyle J.J."/>
            <person name="Dudez A.M."/>
            <person name="Farmer A.D."/>
            <person name="Fouteau S."/>
            <person name="Franken C."/>
            <person name="Gibelin C."/>
            <person name="Gish J."/>
            <person name="Goldstein S."/>
            <person name="Gonzalez A.J."/>
            <person name="Green P.J."/>
            <person name="Hallab A."/>
            <person name="Hartog M."/>
            <person name="Hua A."/>
            <person name="Humphray S.J."/>
            <person name="Jeong D.H."/>
            <person name="Jing Y."/>
            <person name="Jocker A."/>
            <person name="Kenton S.M."/>
            <person name="Kim D.J."/>
            <person name="Klee K."/>
            <person name="Lai H."/>
            <person name="Lang C."/>
            <person name="Lin S."/>
            <person name="Macmil S.L."/>
            <person name="Magdelenat G."/>
            <person name="Matthews L."/>
            <person name="McCorrison J."/>
            <person name="Monaghan E.L."/>
            <person name="Mun J.H."/>
            <person name="Najar F.Z."/>
            <person name="Nicholson C."/>
            <person name="Noirot C."/>
            <person name="O'Bleness M."/>
            <person name="Paule C.R."/>
            <person name="Poulain J."/>
            <person name="Prion F."/>
            <person name="Qin B."/>
            <person name="Qu C."/>
            <person name="Retzel E.F."/>
            <person name="Riddle C."/>
            <person name="Sallet E."/>
            <person name="Samain S."/>
            <person name="Samson N."/>
            <person name="Sanders I."/>
            <person name="Saurat O."/>
            <person name="Scarpelli C."/>
            <person name="Schiex T."/>
            <person name="Segurens B."/>
            <person name="Severin A.J."/>
            <person name="Sherrier D.J."/>
            <person name="Shi R."/>
            <person name="Sims S."/>
            <person name="Singer S.R."/>
            <person name="Sinharoy S."/>
            <person name="Sterck L."/>
            <person name="Viollet A."/>
            <person name="Wang B.B."/>
            <person name="Wang K."/>
            <person name="Wang M."/>
            <person name="Wang X."/>
            <person name="Warfsmann J."/>
            <person name="Weissenbach J."/>
            <person name="White D.D."/>
            <person name="White J.D."/>
            <person name="Wiley G.B."/>
            <person name="Wincker P."/>
            <person name="Xing Y."/>
            <person name="Yang L."/>
            <person name="Yao Z."/>
            <person name="Ying F."/>
            <person name="Zhai J."/>
            <person name="Zhou L."/>
            <person name="Zuber A."/>
            <person name="Denarie J."/>
            <person name="Dixon R.A."/>
            <person name="May G.D."/>
            <person name="Schwartz D.C."/>
            <person name="Rogers J."/>
            <person name="Quetier F."/>
            <person name="Town C.D."/>
            <person name="Roe B.A."/>
        </authorList>
    </citation>
    <scope>NUCLEOTIDE SEQUENCE [LARGE SCALE GENOMIC DNA]</scope>
    <source>
        <strain evidence="2">A17</strain>
        <strain evidence="3 4">cv. Jemalong A17</strain>
    </source>
</reference>
<evidence type="ECO:0000313" key="3">
    <source>
        <dbReference type="EnsemblPlants" id="KEH15397"/>
    </source>
</evidence>
<dbReference type="InterPro" id="IPR029463">
    <property type="entry name" value="Lys_MEP"/>
</dbReference>
<dbReference type="AlphaFoldDB" id="A0A072TDF1"/>
<feature type="domain" description="Lysine-specific metallo-endopeptidase" evidence="1">
    <location>
        <begin position="231"/>
        <end position="389"/>
    </location>
</feature>
<dbReference type="EMBL" id="KL403893">
    <property type="protein sequence ID" value="KEH15397.1"/>
    <property type="molecule type" value="Genomic_DNA"/>
</dbReference>
<keyword evidence="4" id="KW-1185">Reference proteome</keyword>
<dbReference type="Proteomes" id="UP000002051">
    <property type="component" value="Unassembled WGS sequence"/>
</dbReference>
<gene>
    <name evidence="2" type="ORF">MTR_1169s0010</name>
</gene>
<sequence length="486" mass="52659">MTRSQPIGSLPTSIEDIAMSRRAIRNGDATTTGGIVIAGTASIFVDDKHIALDGDKATCGNCEGRFPIAGSAVSVVGDGRAVAVEGDAVLCPCGQNFLVASNNCMFFIEDSSDHGSATPFIGYSAFPPTRYAPASDIYSDQFVIRDVRTKQPLSNVRYWIKDRSGNVHASGVSDRHGCTVRVRTEHAEALKLTFADVDLRPICENMTNSEFRSVFAKAQAKAVEKLGVRIAALHRWSQSEKDRVFKWFGRNDERIRMHLLTGLTKVLGVVRAFNENNVVRSGSAGDRATGCTPHPRGTDNEAAHVCAPDTATHTIAISARFCTMRPWTDGADSHTINTQSRHFSRLGAGQILTWQSTTPTVLRGMLSTATKLLTAAALALSCAQAAFACDGASNMPAHYIDIVFDADSSAISPTELSRLSAWSSDMHKRFPIIDTVWLIGLAERTENNAQQLATQRAENVMAVLDRHSIRGEKSALAGKIFKPDEF</sequence>
<dbReference type="CDD" id="cd14744">
    <property type="entry name" value="PAAR_CT_2"/>
    <property type="match status" value="1"/>
</dbReference>
<dbReference type="SMART" id="SM01351">
    <property type="entry name" value="Aspzincin_M35"/>
    <property type="match status" value="1"/>
</dbReference>